<dbReference type="AlphaFoldDB" id="A0A6G1BJN0"/>
<proteinExistence type="predicted"/>
<dbReference type="Proteomes" id="UP000479710">
    <property type="component" value="Unassembled WGS sequence"/>
</dbReference>
<organism evidence="1 2">
    <name type="scientific">Oryza meyeriana var. granulata</name>
    <dbReference type="NCBI Taxonomy" id="110450"/>
    <lineage>
        <taxon>Eukaryota</taxon>
        <taxon>Viridiplantae</taxon>
        <taxon>Streptophyta</taxon>
        <taxon>Embryophyta</taxon>
        <taxon>Tracheophyta</taxon>
        <taxon>Spermatophyta</taxon>
        <taxon>Magnoliopsida</taxon>
        <taxon>Liliopsida</taxon>
        <taxon>Poales</taxon>
        <taxon>Poaceae</taxon>
        <taxon>BOP clade</taxon>
        <taxon>Oryzoideae</taxon>
        <taxon>Oryzeae</taxon>
        <taxon>Oryzinae</taxon>
        <taxon>Oryza</taxon>
        <taxon>Oryza meyeriana</taxon>
    </lineage>
</organism>
<evidence type="ECO:0000313" key="1">
    <source>
        <dbReference type="EMBL" id="KAF0887623.1"/>
    </source>
</evidence>
<reference evidence="1 2" key="1">
    <citation type="submission" date="2019-11" db="EMBL/GenBank/DDBJ databases">
        <title>Whole genome sequence of Oryza granulata.</title>
        <authorList>
            <person name="Li W."/>
        </authorList>
    </citation>
    <scope>NUCLEOTIDE SEQUENCE [LARGE SCALE GENOMIC DNA]</scope>
    <source>
        <strain evidence="2">cv. Menghai</strain>
        <tissue evidence="1">Leaf</tissue>
    </source>
</reference>
<accession>A0A6G1BJN0</accession>
<dbReference type="EMBL" id="SPHZ02000012">
    <property type="protein sequence ID" value="KAF0887623.1"/>
    <property type="molecule type" value="Genomic_DNA"/>
</dbReference>
<gene>
    <name evidence="1" type="ORF">E2562_002340</name>
</gene>
<evidence type="ECO:0000313" key="2">
    <source>
        <dbReference type="Proteomes" id="UP000479710"/>
    </source>
</evidence>
<keyword evidence="2" id="KW-1185">Reference proteome</keyword>
<sequence>MIDELIHERASWGQHGHAVLLPPPRQEKDEVVVAPVFPSAVVVVGVQQLQQGGSYGVLKANKPFCLPNQLCTARGDSYTGRGCMYGKACHH</sequence>
<comment type="caution">
    <text evidence="1">The sequence shown here is derived from an EMBL/GenBank/DDBJ whole genome shotgun (WGS) entry which is preliminary data.</text>
</comment>
<name>A0A6G1BJN0_9ORYZ</name>
<protein>
    <submittedName>
        <fullName evidence="1">Uncharacterized protein</fullName>
    </submittedName>
</protein>